<keyword evidence="3" id="KW-1185">Reference proteome</keyword>
<dbReference type="GO" id="GO:0044780">
    <property type="term" value="P:bacterial-type flagellum assembly"/>
    <property type="evidence" value="ECO:0007669"/>
    <property type="project" value="InterPro"/>
</dbReference>
<dbReference type="EMBL" id="JAAQPH010000009">
    <property type="protein sequence ID" value="NIA69460.1"/>
    <property type="molecule type" value="Genomic_DNA"/>
</dbReference>
<dbReference type="InterPro" id="IPR036679">
    <property type="entry name" value="FlgN-like_sf"/>
</dbReference>
<protein>
    <recommendedName>
        <fullName evidence="4">Flagellar basal-body protein FlbY</fullName>
    </recommendedName>
</protein>
<name>A0A967EXZ1_9PROT</name>
<accession>A0A967EXZ1</accession>
<organism evidence="2 3">
    <name type="scientific">Pelagibius litoralis</name>
    <dbReference type="NCBI Taxonomy" id="374515"/>
    <lineage>
        <taxon>Bacteria</taxon>
        <taxon>Pseudomonadati</taxon>
        <taxon>Pseudomonadota</taxon>
        <taxon>Alphaproteobacteria</taxon>
        <taxon>Rhodospirillales</taxon>
        <taxon>Rhodovibrionaceae</taxon>
        <taxon>Pelagibius</taxon>
    </lineage>
</organism>
<reference evidence="2" key="1">
    <citation type="submission" date="2020-03" db="EMBL/GenBank/DDBJ databases">
        <title>Genome of Pelagibius litoralis DSM 21314T.</title>
        <authorList>
            <person name="Wang G."/>
        </authorList>
    </citation>
    <scope>NUCLEOTIDE SEQUENCE</scope>
    <source>
        <strain evidence="2">DSM 21314</strain>
    </source>
</reference>
<proteinExistence type="predicted"/>
<evidence type="ECO:0000313" key="2">
    <source>
        <dbReference type="EMBL" id="NIA69460.1"/>
    </source>
</evidence>
<sequence length="153" mass="17017">MTEQDLQTVPPSPAELRQIIQLVEDLTAVMSREVDLLRAMRVRDFGELQDHKLSLVQSYEKQTAPLRSNPAFAKLIDPRLRDELTDVMERMHAVMSENEMAINAARSANQRIATAIVNAVQGEQSENSGYSKSGGVNQSTSQPPVSVQIDQQL</sequence>
<evidence type="ECO:0000313" key="3">
    <source>
        <dbReference type="Proteomes" id="UP000761264"/>
    </source>
</evidence>
<feature type="region of interest" description="Disordered" evidence="1">
    <location>
        <begin position="124"/>
        <end position="153"/>
    </location>
</feature>
<evidence type="ECO:0000256" key="1">
    <source>
        <dbReference type="SAM" id="MobiDB-lite"/>
    </source>
</evidence>
<comment type="caution">
    <text evidence="2">The sequence shown here is derived from an EMBL/GenBank/DDBJ whole genome shotgun (WGS) entry which is preliminary data.</text>
</comment>
<dbReference type="SUPFAM" id="SSF140566">
    <property type="entry name" value="FlgN-like"/>
    <property type="match status" value="1"/>
</dbReference>
<dbReference type="AlphaFoldDB" id="A0A967EXZ1"/>
<evidence type="ECO:0008006" key="4">
    <source>
        <dbReference type="Google" id="ProtNLM"/>
    </source>
</evidence>
<dbReference type="Proteomes" id="UP000761264">
    <property type="component" value="Unassembled WGS sequence"/>
</dbReference>
<dbReference type="RefSeq" id="WP_167225100.1">
    <property type="nucleotide sequence ID" value="NZ_JAAQPH010000009.1"/>
</dbReference>
<gene>
    <name evidence="2" type="ORF">HBA54_12740</name>
</gene>